<evidence type="ECO:0000313" key="2">
    <source>
        <dbReference type="EMBL" id="KAK2704745.1"/>
    </source>
</evidence>
<accession>A0AA88L201</accession>
<feature type="region of interest" description="Disordered" evidence="1">
    <location>
        <begin position="241"/>
        <end position="301"/>
    </location>
</feature>
<dbReference type="Proteomes" id="UP001187531">
    <property type="component" value="Unassembled WGS sequence"/>
</dbReference>
<evidence type="ECO:0000256" key="1">
    <source>
        <dbReference type="SAM" id="MobiDB-lite"/>
    </source>
</evidence>
<dbReference type="AlphaFoldDB" id="A0AA88L201"/>
<reference evidence="2" key="1">
    <citation type="submission" date="2023-07" db="EMBL/GenBank/DDBJ databases">
        <title>Chromosome-level genome assembly of Artemia franciscana.</title>
        <authorList>
            <person name="Jo E."/>
        </authorList>
    </citation>
    <scope>NUCLEOTIDE SEQUENCE</scope>
    <source>
        <tissue evidence="2">Whole body</tissue>
    </source>
</reference>
<comment type="caution">
    <text evidence="2">The sequence shown here is derived from an EMBL/GenBank/DDBJ whole genome shotgun (WGS) entry which is preliminary data.</text>
</comment>
<dbReference type="EMBL" id="JAVRJZ010000021">
    <property type="protein sequence ID" value="KAK2704745.1"/>
    <property type="molecule type" value="Genomic_DNA"/>
</dbReference>
<proteinExistence type="predicted"/>
<name>A0AA88L201_ARTSF</name>
<dbReference type="Gene3D" id="6.20.320.10">
    <property type="match status" value="1"/>
</dbReference>
<dbReference type="SUPFAM" id="SSF56399">
    <property type="entry name" value="ADP-ribosylation"/>
    <property type="match status" value="1"/>
</dbReference>
<sequence length="351" mass="39620">MNYYTIRSLRYDSLFAPADTKSAGGVLFDEFVIYDPRQAYPRYVIKYKVTEIGVPAGSVISTKFHKYEILRSRSFGTSNELDYHFRLAEAEYRCRESILCYKSSIRITRTAYGHGRCFSEFSKTALGYAGRVKALILCKILVGRSQDAIGYTKLARGYDSLRVEKDALGRGKMIIIENEKQILPQYVLVDPSNKSADACLSDLYDADYDGDKEIEKQLKDFRAIDQFFVEQYLIKKTVEGDVPGDKRNETNAWDAENRRSQSRSGGPPRCRGRGRGRFVSSNGSEGVRDGRGQGMVGARNVGYRGNIPTEVTVFGSPMEAQSGTLQEKSDEEVTVGKFCFSNVYTTLYQWI</sequence>
<gene>
    <name evidence="2" type="ORF">QYM36_016958</name>
</gene>
<keyword evidence="3" id="KW-1185">Reference proteome</keyword>
<protein>
    <submittedName>
        <fullName evidence="2">Uncharacterized protein</fullName>
    </submittedName>
</protein>
<evidence type="ECO:0000313" key="3">
    <source>
        <dbReference type="Proteomes" id="UP001187531"/>
    </source>
</evidence>
<feature type="compositionally biased region" description="Basic and acidic residues" evidence="1">
    <location>
        <begin position="241"/>
        <end position="259"/>
    </location>
</feature>
<organism evidence="2 3">
    <name type="scientific">Artemia franciscana</name>
    <name type="common">Brine shrimp</name>
    <name type="synonym">Artemia sanfranciscana</name>
    <dbReference type="NCBI Taxonomy" id="6661"/>
    <lineage>
        <taxon>Eukaryota</taxon>
        <taxon>Metazoa</taxon>
        <taxon>Ecdysozoa</taxon>
        <taxon>Arthropoda</taxon>
        <taxon>Crustacea</taxon>
        <taxon>Branchiopoda</taxon>
        <taxon>Anostraca</taxon>
        <taxon>Artemiidae</taxon>
        <taxon>Artemia</taxon>
    </lineage>
</organism>
<dbReference type="Gene3D" id="3.90.228.10">
    <property type="match status" value="1"/>
</dbReference>